<evidence type="ECO:0008006" key="4">
    <source>
        <dbReference type="Google" id="ProtNLM"/>
    </source>
</evidence>
<sequence>MEVSTTSNQETVNQVYDYAANQLVHGGKSAAEVEQLLQEQGLDAESAGIVVSNLQGQIKQAQNAQAKKDMLYGALWCVGGTALTLADIGFIFWGAIIFGGIQFFKGVANLK</sequence>
<feature type="transmembrane region" description="Helical" evidence="1">
    <location>
        <begin position="71"/>
        <end position="104"/>
    </location>
</feature>
<reference evidence="2 3" key="1">
    <citation type="submission" date="2022-03" db="EMBL/GenBank/DDBJ databases">
        <title>Hymenobactersp. isolated from the air.</title>
        <authorList>
            <person name="Won M."/>
            <person name="Kwon S.-W."/>
        </authorList>
    </citation>
    <scope>NUCLEOTIDE SEQUENCE [LARGE SCALE GENOMIC DNA]</scope>
    <source>
        <strain evidence="2 3">KACC 22596</strain>
    </source>
</reference>
<dbReference type="RefSeq" id="WP_243513581.1">
    <property type="nucleotide sequence ID" value="NZ_CP094534.1"/>
</dbReference>
<evidence type="ECO:0000313" key="3">
    <source>
        <dbReference type="Proteomes" id="UP000831390"/>
    </source>
</evidence>
<dbReference type="EMBL" id="CP094534">
    <property type="protein sequence ID" value="UOE33637.1"/>
    <property type="molecule type" value="Genomic_DNA"/>
</dbReference>
<dbReference type="Proteomes" id="UP000831390">
    <property type="component" value="Chromosome"/>
</dbReference>
<gene>
    <name evidence="2" type="ORF">MTP16_21255</name>
</gene>
<keyword evidence="3" id="KW-1185">Reference proteome</keyword>
<organism evidence="2 3">
    <name type="scientific">Hymenobacter monticola</name>
    <dbReference type="NCBI Taxonomy" id="1705399"/>
    <lineage>
        <taxon>Bacteria</taxon>
        <taxon>Pseudomonadati</taxon>
        <taxon>Bacteroidota</taxon>
        <taxon>Cytophagia</taxon>
        <taxon>Cytophagales</taxon>
        <taxon>Hymenobacteraceae</taxon>
        <taxon>Hymenobacter</taxon>
    </lineage>
</organism>
<evidence type="ECO:0000256" key="1">
    <source>
        <dbReference type="SAM" id="Phobius"/>
    </source>
</evidence>
<keyword evidence="1" id="KW-0812">Transmembrane</keyword>
<keyword evidence="1" id="KW-1133">Transmembrane helix</keyword>
<keyword evidence="1" id="KW-0472">Membrane</keyword>
<protein>
    <recommendedName>
        <fullName evidence="4">DUF1640 domain-containing protein</fullName>
    </recommendedName>
</protein>
<name>A0ABY4B3C7_9BACT</name>
<proteinExistence type="predicted"/>
<evidence type="ECO:0000313" key="2">
    <source>
        <dbReference type="EMBL" id="UOE33637.1"/>
    </source>
</evidence>
<accession>A0ABY4B3C7</accession>